<feature type="transmembrane region" description="Helical" evidence="1">
    <location>
        <begin position="87"/>
        <end position="110"/>
    </location>
</feature>
<organism evidence="2">
    <name type="scientific">Caldilineaceae bacterium SB0661_bin_32</name>
    <dbReference type="NCBI Taxonomy" id="2605255"/>
    <lineage>
        <taxon>Bacteria</taxon>
        <taxon>Bacillati</taxon>
        <taxon>Chloroflexota</taxon>
        <taxon>Caldilineae</taxon>
        <taxon>Caldilineales</taxon>
        <taxon>Caldilineaceae</taxon>
    </lineage>
</organism>
<comment type="caution">
    <text evidence="2">The sequence shown here is derived from an EMBL/GenBank/DDBJ whole genome shotgun (WGS) entry which is preliminary data.</text>
</comment>
<dbReference type="AlphaFoldDB" id="A0A6B1D3Y0"/>
<protein>
    <submittedName>
        <fullName evidence="2">Uncharacterized protein</fullName>
    </submittedName>
</protein>
<accession>A0A6B1D3Y0</accession>
<keyword evidence="1" id="KW-0472">Membrane</keyword>
<name>A0A6B1D3Y0_9CHLR</name>
<sequence>MADKGVCKLGFCVNPPVVWALLMAAKCSKGVADMSWSRLKEFFQTNWKWIISMVSGVILEPVIERFVLSIFSSLFEVGPLNSATLRFLLFAAAACGITGVVVFVVVPALVRVADWLFRPALVGSKPRRFYSLLPEVKSCLDVLEKDYEFEAATLGRSDGVTAPPFDSYVRYAELRSRLGRLFLKLEKLGVPVPDSIQIDSLGDLIDMVMYLTQLKNYMSARDLNAAREIVPP</sequence>
<dbReference type="EMBL" id="VXMH01000028">
    <property type="protein sequence ID" value="MYC94580.1"/>
    <property type="molecule type" value="Genomic_DNA"/>
</dbReference>
<evidence type="ECO:0000256" key="1">
    <source>
        <dbReference type="SAM" id="Phobius"/>
    </source>
</evidence>
<keyword evidence="1" id="KW-0812">Transmembrane</keyword>
<reference evidence="2" key="1">
    <citation type="submission" date="2019-09" db="EMBL/GenBank/DDBJ databases">
        <title>Characterisation of the sponge microbiome using genome-centric metagenomics.</title>
        <authorList>
            <person name="Engelberts J.P."/>
            <person name="Robbins S.J."/>
            <person name="De Goeij J.M."/>
            <person name="Aranda M."/>
            <person name="Bell S.C."/>
            <person name="Webster N.S."/>
        </authorList>
    </citation>
    <scope>NUCLEOTIDE SEQUENCE</scope>
    <source>
        <strain evidence="2">SB0661_bin_32</strain>
    </source>
</reference>
<gene>
    <name evidence="2" type="ORF">F4X14_06380</name>
</gene>
<keyword evidence="1" id="KW-1133">Transmembrane helix</keyword>
<evidence type="ECO:0000313" key="2">
    <source>
        <dbReference type="EMBL" id="MYC94580.1"/>
    </source>
</evidence>
<proteinExistence type="predicted"/>